<dbReference type="Proteomes" id="UP000076796">
    <property type="component" value="Unassembled WGS sequence"/>
</dbReference>
<gene>
    <name evidence="2" type="ORF">AWU65_23470</name>
</gene>
<dbReference type="GeneID" id="97555749"/>
<evidence type="ECO:0000313" key="3">
    <source>
        <dbReference type="Proteomes" id="UP000076796"/>
    </source>
</evidence>
<name>A0A163M2A3_9BACL</name>
<evidence type="ECO:0000313" key="2">
    <source>
        <dbReference type="EMBL" id="KZS48681.1"/>
    </source>
</evidence>
<dbReference type="NCBIfam" id="NF042414">
    <property type="entry name" value="CLC_0170_fam"/>
    <property type="match status" value="1"/>
</dbReference>
<dbReference type="AlphaFoldDB" id="A0A163M2A3"/>
<sequence length="66" mass="7540">MVSVFNSAAYASVMLLGSGLMMLTVDRKNYKARNMKKEYRYSIILGVLLIVLSVLAIWSYFTIFHT</sequence>
<keyword evidence="1" id="KW-1133">Transmembrane helix</keyword>
<comment type="caution">
    <text evidence="2">The sequence shown here is derived from an EMBL/GenBank/DDBJ whole genome shotgun (WGS) entry which is preliminary data.</text>
</comment>
<accession>A0A163M2A3</accession>
<dbReference type="InterPro" id="IPR049971">
    <property type="entry name" value="CLC_0170-like"/>
</dbReference>
<feature type="transmembrane region" description="Helical" evidence="1">
    <location>
        <begin position="43"/>
        <end position="63"/>
    </location>
</feature>
<feature type="transmembrane region" description="Helical" evidence="1">
    <location>
        <begin position="6"/>
        <end position="23"/>
    </location>
</feature>
<organism evidence="2 3">
    <name type="scientific">Paenibacillus glucanolyticus</name>
    <dbReference type="NCBI Taxonomy" id="59843"/>
    <lineage>
        <taxon>Bacteria</taxon>
        <taxon>Bacillati</taxon>
        <taxon>Bacillota</taxon>
        <taxon>Bacilli</taxon>
        <taxon>Bacillales</taxon>
        <taxon>Paenibacillaceae</taxon>
        <taxon>Paenibacillus</taxon>
    </lineage>
</organism>
<reference evidence="2" key="1">
    <citation type="journal article" date="2016" name="Genome Announc.">
        <title>Draft genomes of two strains of Paenibacillus glucanolyticus with capability to degrade lignocellulose.</title>
        <authorList>
            <person name="Mathews S.L."/>
            <person name="Pawlak J."/>
            <person name="Grunden A.M."/>
        </authorList>
    </citation>
    <scope>NUCLEOTIDE SEQUENCE [LARGE SCALE GENOMIC DNA]</scope>
    <source>
        <strain evidence="2">SLM1</strain>
    </source>
</reference>
<keyword evidence="3" id="KW-1185">Reference proteome</keyword>
<evidence type="ECO:0000256" key="1">
    <source>
        <dbReference type="SAM" id="Phobius"/>
    </source>
</evidence>
<protein>
    <submittedName>
        <fullName evidence="2">Uncharacterized protein</fullName>
    </submittedName>
</protein>
<keyword evidence="1" id="KW-0812">Transmembrane</keyword>
<keyword evidence="1" id="KW-0472">Membrane</keyword>
<dbReference type="KEGG" id="pglu:A3958_22740"/>
<proteinExistence type="predicted"/>
<dbReference type="EMBL" id="LWMH01000001">
    <property type="protein sequence ID" value="KZS48681.1"/>
    <property type="molecule type" value="Genomic_DNA"/>
</dbReference>
<dbReference type="STRING" id="59843.A3958_22740"/>
<dbReference type="RefSeq" id="WP_006210782.1">
    <property type="nucleotide sequence ID" value="NZ_CBCSBX010000001.1"/>
</dbReference>